<protein>
    <submittedName>
        <fullName evidence="1">Uncharacterized protein</fullName>
    </submittedName>
</protein>
<evidence type="ECO:0000313" key="2">
    <source>
        <dbReference type="Proteomes" id="UP000501648"/>
    </source>
</evidence>
<dbReference type="EMBL" id="CP008956">
    <property type="protein sequence ID" value="QJQ03782.1"/>
    <property type="molecule type" value="Genomic_DNA"/>
</dbReference>
<name>A0A6M4A2B9_9BURK</name>
<accession>A0A6M4A2B9</accession>
<proteinExistence type="predicted"/>
<gene>
    <name evidence="1" type="ORF">C798_27120</name>
</gene>
<sequence>MTDTSVAQLQHLLNRQRQAFSTNSDPSHALRMDRLARWTGGTLLHPPYGKTFEWVLGLIRRLR</sequence>
<organism evidence="1 2">
    <name type="scientific">Herbaspirillum rubrisubalbicans Os34</name>
    <dbReference type="NCBI Taxonomy" id="1235827"/>
    <lineage>
        <taxon>Bacteria</taxon>
        <taxon>Pseudomonadati</taxon>
        <taxon>Pseudomonadota</taxon>
        <taxon>Betaproteobacteria</taxon>
        <taxon>Burkholderiales</taxon>
        <taxon>Oxalobacteraceae</taxon>
        <taxon>Herbaspirillum</taxon>
    </lineage>
</organism>
<evidence type="ECO:0000313" key="1">
    <source>
        <dbReference type="EMBL" id="QJQ03782.1"/>
    </source>
</evidence>
<dbReference type="AlphaFoldDB" id="A0A6M4A2B9"/>
<dbReference type="Proteomes" id="UP000501648">
    <property type="component" value="Chromosome"/>
</dbReference>
<dbReference type="RefSeq" id="WP_017452761.1">
    <property type="nucleotide sequence ID" value="NZ_CP008956.1"/>
</dbReference>
<reference evidence="1 2" key="1">
    <citation type="journal article" date="2012" name="J. Bacteriol.">
        <title>Genome sequence of the pathogenic Herbaspirillum seropedicae strain Os34, isolated from rice roots.</title>
        <authorList>
            <person name="Ye W."/>
            <person name="Ye S."/>
            <person name="Liu J."/>
            <person name="Chang S."/>
            <person name="Chen M."/>
            <person name="Zhu B."/>
            <person name="Guo L."/>
            <person name="An Q."/>
        </authorList>
    </citation>
    <scope>NUCLEOTIDE SEQUENCE [LARGE SCALE GENOMIC DNA]</scope>
    <source>
        <strain evidence="1 2">Os34</strain>
    </source>
</reference>